<reference evidence="1 2" key="1">
    <citation type="submission" date="2015-04" db="EMBL/GenBank/DDBJ databases">
        <authorList>
            <person name="Syromyatnikov M.Y."/>
            <person name="Popov V.N."/>
        </authorList>
    </citation>
    <scope>NUCLEOTIDE SEQUENCE [LARGE SCALE GENOMIC DNA]</scope>
</reference>
<sequence>MLLTVIEINWEIFQHKRALSICRVLITSTACLINHHNQEFLNISVNCYSQQQKAKSHVLDSNLRLVLLFNFQQHALCCIYINISEVK</sequence>
<evidence type="ECO:0000313" key="2">
    <source>
        <dbReference type="Proteomes" id="UP000183832"/>
    </source>
</evidence>
<protein>
    <submittedName>
        <fullName evidence="1">CLUMA_CG015503, isoform A</fullName>
    </submittedName>
</protein>
<dbReference type="Proteomes" id="UP000183832">
    <property type="component" value="Unassembled WGS sequence"/>
</dbReference>
<name>A0A1J1IPP7_9DIPT</name>
<dbReference type="EMBL" id="CVRI01000057">
    <property type="protein sequence ID" value="CRL02136.1"/>
    <property type="molecule type" value="Genomic_DNA"/>
</dbReference>
<dbReference type="AlphaFoldDB" id="A0A1J1IPP7"/>
<organism evidence="1 2">
    <name type="scientific">Clunio marinus</name>
    <dbReference type="NCBI Taxonomy" id="568069"/>
    <lineage>
        <taxon>Eukaryota</taxon>
        <taxon>Metazoa</taxon>
        <taxon>Ecdysozoa</taxon>
        <taxon>Arthropoda</taxon>
        <taxon>Hexapoda</taxon>
        <taxon>Insecta</taxon>
        <taxon>Pterygota</taxon>
        <taxon>Neoptera</taxon>
        <taxon>Endopterygota</taxon>
        <taxon>Diptera</taxon>
        <taxon>Nematocera</taxon>
        <taxon>Chironomoidea</taxon>
        <taxon>Chironomidae</taxon>
        <taxon>Clunio</taxon>
    </lineage>
</organism>
<gene>
    <name evidence="1" type="ORF">CLUMA_CG015503</name>
</gene>
<proteinExistence type="predicted"/>
<evidence type="ECO:0000313" key="1">
    <source>
        <dbReference type="EMBL" id="CRL02136.1"/>
    </source>
</evidence>
<keyword evidence="2" id="KW-1185">Reference proteome</keyword>
<accession>A0A1J1IPP7</accession>